<name>A0ABU4Z7Y0_9HYPH</name>
<evidence type="ECO:0000313" key="1">
    <source>
        <dbReference type="EMBL" id="MDX8495379.1"/>
    </source>
</evidence>
<proteinExistence type="predicted"/>
<evidence type="ECO:0008006" key="3">
    <source>
        <dbReference type="Google" id="ProtNLM"/>
    </source>
</evidence>
<dbReference type="RefSeq" id="WP_320229156.1">
    <property type="nucleotide sequence ID" value="NZ_JAVIJC010000038.1"/>
</dbReference>
<reference evidence="1 2" key="1">
    <citation type="submission" date="2023-08" db="EMBL/GenBank/DDBJ databases">
        <title>Implementing the SeqCode for naming new Mesorhizobium species isolated from Vachellia karroo root nodules.</title>
        <authorList>
            <person name="Van Lill M."/>
        </authorList>
    </citation>
    <scope>NUCLEOTIDE SEQUENCE [LARGE SCALE GENOMIC DNA]</scope>
    <source>
        <strain evidence="1 2">VK22B</strain>
    </source>
</reference>
<comment type="caution">
    <text evidence="1">The sequence shown here is derived from an EMBL/GenBank/DDBJ whole genome shotgun (WGS) entry which is preliminary data.</text>
</comment>
<gene>
    <name evidence="1" type="ORF">RFN29_27855</name>
</gene>
<accession>A0ABU4Z7Y0</accession>
<dbReference type="EMBL" id="JAVIJC010000038">
    <property type="protein sequence ID" value="MDX8495379.1"/>
    <property type="molecule type" value="Genomic_DNA"/>
</dbReference>
<organism evidence="1 2">
    <name type="scientific">Mesorhizobium captivum</name>
    <dbReference type="NCBI Taxonomy" id="3072319"/>
    <lineage>
        <taxon>Bacteria</taxon>
        <taxon>Pseudomonadati</taxon>
        <taxon>Pseudomonadota</taxon>
        <taxon>Alphaproteobacteria</taxon>
        <taxon>Hyphomicrobiales</taxon>
        <taxon>Phyllobacteriaceae</taxon>
        <taxon>Mesorhizobium</taxon>
    </lineage>
</organism>
<dbReference type="Proteomes" id="UP001271249">
    <property type="component" value="Unassembled WGS sequence"/>
</dbReference>
<protein>
    <recommendedName>
        <fullName evidence="3">Sulfatase N-terminal domain-containing protein</fullName>
    </recommendedName>
</protein>
<evidence type="ECO:0000313" key="2">
    <source>
        <dbReference type="Proteomes" id="UP001271249"/>
    </source>
</evidence>
<keyword evidence="2" id="KW-1185">Reference proteome</keyword>
<sequence length="171" mass="18746">MNHGDHHRRVFADDLHTGIRREADAAAGSAEYGEYMVRLAETVRAYDAFRARLGAMLDGRPAIVVRFGDHQPSFTASMTGRPPSDPMLYETFYTIEAVNCGLPQAVVAPPVLDVAYLSTLTLLAAGAPLDPVFATRAALLEAEPATYFDPDNRLKRRFHRALVEAGMIDLS</sequence>